<dbReference type="CDD" id="cd23375">
    <property type="entry name" value="beta-trefoil_STI_VvMLP-like"/>
    <property type="match status" value="1"/>
</dbReference>
<dbReference type="EMBL" id="SWLB01000025">
    <property type="protein sequence ID" value="KAF3322330.1"/>
    <property type="molecule type" value="Genomic_DNA"/>
</dbReference>
<dbReference type="GO" id="GO:0004866">
    <property type="term" value="F:endopeptidase inhibitor activity"/>
    <property type="evidence" value="ECO:0007669"/>
    <property type="project" value="InterPro"/>
</dbReference>
<dbReference type="Proteomes" id="UP000623129">
    <property type="component" value="Unassembled WGS sequence"/>
</dbReference>
<dbReference type="PANTHER" id="PTHR33107">
    <property type="entry name" value="KUNITZ TRYPSIN INHIBITOR 2"/>
    <property type="match status" value="1"/>
</dbReference>
<protein>
    <submittedName>
        <fullName evidence="2">Miraculin-like protein</fullName>
    </submittedName>
</protein>
<keyword evidence="1" id="KW-0732">Signal</keyword>
<name>A0A833QA83_9POAL</name>
<evidence type="ECO:0000313" key="2">
    <source>
        <dbReference type="EMBL" id="KAF3322330.1"/>
    </source>
</evidence>
<dbReference type="SMART" id="SM00452">
    <property type="entry name" value="STI"/>
    <property type="match status" value="1"/>
</dbReference>
<dbReference type="OrthoDB" id="1918435at2759"/>
<dbReference type="Gene3D" id="2.80.10.50">
    <property type="match status" value="1"/>
</dbReference>
<feature type="chain" id="PRO_5032997045" evidence="1">
    <location>
        <begin position="24"/>
        <end position="206"/>
    </location>
</feature>
<dbReference type="InterPro" id="IPR011065">
    <property type="entry name" value="Kunitz_inhibitor_STI-like_sf"/>
</dbReference>
<dbReference type="InterPro" id="IPR002160">
    <property type="entry name" value="Prot_inh_Kunz-lg"/>
</dbReference>
<gene>
    <name evidence="2" type="ORF">FCM35_KLT13471</name>
</gene>
<organism evidence="2 3">
    <name type="scientific">Carex littledalei</name>
    <dbReference type="NCBI Taxonomy" id="544730"/>
    <lineage>
        <taxon>Eukaryota</taxon>
        <taxon>Viridiplantae</taxon>
        <taxon>Streptophyta</taxon>
        <taxon>Embryophyta</taxon>
        <taxon>Tracheophyta</taxon>
        <taxon>Spermatophyta</taxon>
        <taxon>Magnoliopsida</taxon>
        <taxon>Liliopsida</taxon>
        <taxon>Poales</taxon>
        <taxon>Cyperaceae</taxon>
        <taxon>Cyperoideae</taxon>
        <taxon>Cariceae</taxon>
        <taxon>Carex</taxon>
        <taxon>Carex subgen. Euthyceras</taxon>
    </lineage>
</organism>
<accession>A0A833QA83</accession>
<feature type="signal peptide" evidence="1">
    <location>
        <begin position="1"/>
        <end position="23"/>
    </location>
</feature>
<dbReference type="PRINTS" id="PR00291">
    <property type="entry name" value="KUNITZINHBTR"/>
</dbReference>
<proteinExistence type="predicted"/>
<evidence type="ECO:0000256" key="1">
    <source>
        <dbReference type="SAM" id="SignalP"/>
    </source>
</evidence>
<dbReference type="PROSITE" id="PS00283">
    <property type="entry name" value="SOYBEAN_KUNITZ"/>
    <property type="match status" value="1"/>
</dbReference>
<dbReference type="PANTHER" id="PTHR33107:SF5">
    <property type="entry name" value="KUNITZ TRYPSIN INHIBITOR 5"/>
    <property type="match status" value="1"/>
</dbReference>
<comment type="caution">
    <text evidence="2">The sequence shown here is derived from an EMBL/GenBank/DDBJ whole genome shotgun (WGS) entry which is preliminary data.</text>
</comment>
<evidence type="ECO:0000313" key="3">
    <source>
        <dbReference type="Proteomes" id="UP000623129"/>
    </source>
</evidence>
<dbReference type="SUPFAM" id="SSF50386">
    <property type="entry name" value="STI-like"/>
    <property type="match status" value="1"/>
</dbReference>
<keyword evidence="3" id="KW-1185">Reference proteome</keyword>
<dbReference type="Pfam" id="PF00197">
    <property type="entry name" value="Kunitz_legume"/>
    <property type="match status" value="1"/>
</dbReference>
<sequence>MKFQLFSISLLVTLLFFSFTSNAATLDSVRDTDDHPLISGKQYYIVPVVHGHGGGLTMTTHSYLHCPLYVAQENMEVKKGIPLIFRPANPKDKVVRLSTDINIEFATITTCVMPTTWQLGDVEGAGKRYVTTGGLSRNPGRETVSIWFKIEKLGNKAYKLVFCPSVCKTCKVVCGDVGVFNEGGGKRLLGLSGERFPVMFEKLKDS</sequence>
<reference evidence="2" key="1">
    <citation type="submission" date="2020-01" db="EMBL/GenBank/DDBJ databases">
        <title>Genome sequence of Kobresia littledalei, the first chromosome-level genome in the family Cyperaceae.</title>
        <authorList>
            <person name="Qu G."/>
        </authorList>
    </citation>
    <scope>NUCLEOTIDE SEQUENCE</scope>
    <source>
        <strain evidence="2">C.B.Clarke</strain>
        <tissue evidence="2">Leaf</tissue>
    </source>
</reference>
<dbReference type="AlphaFoldDB" id="A0A833QA83"/>